<keyword evidence="2" id="KW-1185">Reference proteome</keyword>
<evidence type="ECO:0000313" key="1">
    <source>
        <dbReference type="EMBL" id="KSU81069.1"/>
    </source>
</evidence>
<sequence>MIEVDDAGNGCPILGEVFAARRMETGEHAAVYIPLPQETADRTSKEEHIMSLLEKLNVRKDEKLLLCRGNTLNGFSHFLENRGYHVERGKISEETDQIAEAFFMECLYEIGFPRDLSLSDRAYYEFYQMVKIWYICFYNGKLNLFKSDRKGNVKRRGFMHNPVYHYPQVLGMLFYHDQ</sequence>
<proteinExistence type="predicted"/>
<accession>A0A0V8J221</accession>
<name>A0A0V8J221_9BACL</name>
<gene>
    <name evidence="1" type="ORF">AS030_19165</name>
</gene>
<evidence type="ECO:0000313" key="2">
    <source>
        <dbReference type="Proteomes" id="UP000054099"/>
    </source>
</evidence>
<dbReference type="OrthoDB" id="1738242at2"/>
<reference evidence="1 2" key="1">
    <citation type="journal article" date="2014" name="Antonie Van Leeuwenhoek">
        <title>Fictibacillus enclensis sp. nov., isolated from marine sediment.</title>
        <authorList>
            <person name="Dastager S.G."/>
            <person name="Mawlankar R."/>
            <person name="Srinivasan K."/>
            <person name="Tang S.K."/>
            <person name="Lee J.C."/>
            <person name="Ramana V.V."/>
            <person name="Shouche Y.S."/>
        </authorList>
    </citation>
    <scope>NUCLEOTIDE SEQUENCE [LARGE SCALE GENOMIC DNA]</scope>
    <source>
        <strain evidence="1 2">NIO-1003</strain>
    </source>
</reference>
<comment type="caution">
    <text evidence="1">The sequence shown here is derived from an EMBL/GenBank/DDBJ whole genome shotgun (WGS) entry which is preliminary data.</text>
</comment>
<protein>
    <submittedName>
        <fullName evidence="1">Uncharacterized protein</fullName>
    </submittedName>
</protein>
<dbReference type="AlphaFoldDB" id="A0A0V8J221"/>
<dbReference type="RefSeq" id="WP_061974692.1">
    <property type="nucleotide sequence ID" value="NZ_FMAV01000004.1"/>
</dbReference>
<dbReference type="Proteomes" id="UP000054099">
    <property type="component" value="Unassembled WGS sequence"/>
</dbReference>
<dbReference type="EMBL" id="LNQN01000006">
    <property type="protein sequence ID" value="KSU81069.1"/>
    <property type="molecule type" value="Genomic_DNA"/>
</dbReference>
<organism evidence="1 2">
    <name type="scientific">Fictibacillus enclensis</name>
    <dbReference type="NCBI Taxonomy" id="1017270"/>
    <lineage>
        <taxon>Bacteria</taxon>
        <taxon>Bacillati</taxon>
        <taxon>Bacillota</taxon>
        <taxon>Bacilli</taxon>
        <taxon>Bacillales</taxon>
        <taxon>Fictibacillaceae</taxon>
        <taxon>Fictibacillus</taxon>
    </lineage>
</organism>